<name>A0A5J4QWA2_9ZZZZ</name>
<feature type="non-terminal residue" evidence="5">
    <location>
        <position position="1"/>
    </location>
</feature>
<evidence type="ECO:0000256" key="2">
    <source>
        <dbReference type="ARBA" id="ARBA00022801"/>
    </source>
</evidence>
<organism evidence="5">
    <name type="scientific">termite gut metagenome</name>
    <dbReference type="NCBI Taxonomy" id="433724"/>
    <lineage>
        <taxon>unclassified sequences</taxon>
        <taxon>metagenomes</taxon>
        <taxon>organismal metagenomes</taxon>
    </lineage>
</organism>
<keyword evidence="3" id="KW-0326">Glycosidase</keyword>
<evidence type="ECO:0000259" key="4">
    <source>
        <dbReference type="Pfam" id="PF00251"/>
    </source>
</evidence>
<accession>A0A5J4QWA2</accession>
<sequence>KGKSWIGYATSTDGINFTRQSNNPVLSAEEVWEKVAVMCPHVVWDKKEKLFKMWYSGGEQYEPDAIGYATSPDGLQWTKRKNPVFASDPNKSWEQYKVAGCQVIKRKSDYLMFYIGYYDIDFARIGMARSKNGIDQWERYAGNPIISPTPDGWDASACYKPYVIQEKNHWMLWYNGRNKALERIGLAIYNGNKLDF</sequence>
<evidence type="ECO:0000313" key="5">
    <source>
        <dbReference type="EMBL" id="KAA6326136.1"/>
    </source>
</evidence>
<dbReference type="Gene3D" id="2.115.10.20">
    <property type="entry name" value="Glycosyl hydrolase domain, family 43"/>
    <property type="match status" value="2"/>
</dbReference>
<reference evidence="5" key="1">
    <citation type="submission" date="2019-03" db="EMBL/GenBank/DDBJ databases">
        <title>Single cell metagenomics reveals metabolic interactions within the superorganism composed of flagellate Streblomastix strix and complex community of Bacteroidetes bacteria on its surface.</title>
        <authorList>
            <person name="Treitli S.C."/>
            <person name="Kolisko M."/>
            <person name="Husnik F."/>
            <person name="Keeling P."/>
            <person name="Hampl V."/>
        </authorList>
    </citation>
    <scope>NUCLEOTIDE SEQUENCE</scope>
    <source>
        <strain evidence="5">STM</strain>
    </source>
</reference>
<dbReference type="EMBL" id="SNRY01002221">
    <property type="protein sequence ID" value="KAA6326136.1"/>
    <property type="molecule type" value="Genomic_DNA"/>
</dbReference>
<evidence type="ECO:0000256" key="1">
    <source>
        <dbReference type="ARBA" id="ARBA00009902"/>
    </source>
</evidence>
<feature type="domain" description="Glycosyl hydrolase family 32 N-terminal" evidence="4">
    <location>
        <begin position="68"/>
        <end position="191"/>
    </location>
</feature>
<dbReference type="InterPro" id="IPR023296">
    <property type="entry name" value="Glyco_hydro_beta-prop_sf"/>
</dbReference>
<dbReference type="PANTHER" id="PTHR35279">
    <property type="match status" value="1"/>
</dbReference>
<keyword evidence="2" id="KW-0378">Hydrolase</keyword>
<dbReference type="SUPFAM" id="SSF75005">
    <property type="entry name" value="Arabinanase/levansucrase/invertase"/>
    <property type="match status" value="1"/>
</dbReference>
<gene>
    <name evidence="5" type="ORF">EZS27_024726</name>
</gene>
<dbReference type="Pfam" id="PF00251">
    <property type="entry name" value="Glyco_hydro_32N"/>
    <property type="match status" value="1"/>
</dbReference>
<dbReference type="InterPro" id="IPR013148">
    <property type="entry name" value="Glyco_hydro_32_N"/>
</dbReference>
<comment type="caution">
    <text evidence="5">The sequence shown here is derived from an EMBL/GenBank/DDBJ whole genome shotgun (WGS) entry which is preliminary data.</text>
</comment>
<protein>
    <recommendedName>
        <fullName evidence="4">Glycosyl hydrolase family 32 N-terminal domain-containing protein</fullName>
    </recommendedName>
</protein>
<dbReference type="PANTHER" id="PTHR35279:SF1">
    <property type="entry name" value="ARABINANASE_LEVANSUCRASE_INVERTASE"/>
    <property type="match status" value="1"/>
</dbReference>
<evidence type="ECO:0000256" key="3">
    <source>
        <dbReference type="ARBA" id="ARBA00023295"/>
    </source>
</evidence>
<comment type="similarity">
    <text evidence="1">Belongs to the glycosyl hydrolase 32 family.</text>
</comment>
<proteinExistence type="inferred from homology"/>
<dbReference type="AlphaFoldDB" id="A0A5J4QWA2"/>
<dbReference type="GO" id="GO:0016798">
    <property type="term" value="F:hydrolase activity, acting on glycosyl bonds"/>
    <property type="evidence" value="ECO:0007669"/>
    <property type="project" value="UniProtKB-KW"/>
</dbReference>